<evidence type="ECO:0000256" key="2">
    <source>
        <dbReference type="PROSITE-ProRule" id="PRU00252"/>
    </source>
</evidence>
<dbReference type="InterPro" id="IPR012340">
    <property type="entry name" value="NA-bd_OB-fold"/>
</dbReference>
<accession>A0AAQ1MBG9</accession>
<dbReference type="InterPro" id="IPR000424">
    <property type="entry name" value="Primosome_PriB/ssb"/>
</dbReference>
<evidence type="ECO:0000313" key="3">
    <source>
        <dbReference type="EMBL" id="SHF73759.1"/>
    </source>
</evidence>
<protein>
    <submittedName>
        <fullName evidence="3">Uncharacterized protein</fullName>
    </submittedName>
</protein>
<sequence length="213" mass="24440">MAFVSTNINIGHLQGILVGDIYSPRSNLALLTIKVKAEKREPGTNRRKLHFIQFVAYDELAESFRENGRDGQIVYVQYHLTTNGKRDENGVSRFFHNRTSDHAVFGSVIGDEKVSVPYLNKGFLQGTMAGLQKIYSSNEDLWSILVCETVLHDSGRELRRYHRFVLKGDELKFIAGRRNIGDPVLVEYCVESRKEERDGQKEHYTDYILTNLL</sequence>
<name>A0AAQ1MBG9_9FIRM</name>
<dbReference type="Gene3D" id="2.40.50.140">
    <property type="entry name" value="Nucleic acid-binding proteins"/>
    <property type="match status" value="1"/>
</dbReference>
<dbReference type="EMBL" id="FQVY01000001">
    <property type="protein sequence ID" value="SHF73759.1"/>
    <property type="molecule type" value="Genomic_DNA"/>
</dbReference>
<dbReference type="PROSITE" id="PS50935">
    <property type="entry name" value="SSB"/>
    <property type="match status" value="1"/>
</dbReference>
<dbReference type="SUPFAM" id="SSF50249">
    <property type="entry name" value="Nucleic acid-binding proteins"/>
    <property type="match status" value="1"/>
</dbReference>
<comment type="caution">
    <text evidence="3">The sequence shown here is derived from an EMBL/GenBank/DDBJ whole genome shotgun (WGS) entry which is preliminary data.</text>
</comment>
<gene>
    <name evidence="3" type="ORF">SAMN05444424_0507</name>
</gene>
<reference evidence="4" key="1">
    <citation type="submission" date="2016-11" db="EMBL/GenBank/DDBJ databases">
        <authorList>
            <person name="Jaros S."/>
            <person name="Januszkiewicz K."/>
            <person name="Wedrychowicz H."/>
        </authorList>
    </citation>
    <scope>NUCLEOTIDE SEQUENCE [LARGE SCALE GENOMIC DNA]</scope>
    <source>
        <strain evidence="4">DSM 4029</strain>
    </source>
</reference>
<dbReference type="RefSeq" id="WP_044992358.1">
    <property type="nucleotide sequence ID" value="NZ_FQVY01000001.1"/>
</dbReference>
<keyword evidence="1 2" id="KW-0238">DNA-binding</keyword>
<evidence type="ECO:0000313" key="4">
    <source>
        <dbReference type="Proteomes" id="UP000184089"/>
    </source>
</evidence>
<dbReference type="Proteomes" id="UP000184089">
    <property type="component" value="Unassembled WGS sequence"/>
</dbReference>
<dbReference type="GO" id="GO:0003697">
    <property type="term" value="F:single-stranded DNA binding"/>
    <property type="evidence" value="ECO:0007669"/>
    <property type="project" value="InterPro"/>
</dbReference>
<dbReference type="AlphaFoldDB" id="A0AAQ1MBG9"/>
<proteinExistence type="predicted"/>
<organism evidence="3 4">
    <name type="scientific">Bittarella massiliensis</name>
    <name type="common">ex Durand et al. 2017</name>
    <dbReference type="NCBI Taxonomy" id="1720313"/>
    <lineage>
        <taxon>Bacteria</taxon>
        <taxon>Bacillati</taxon>
        <taxon>Bacillota</taxon>
        <taxon>Clostridia</taxon>
        <taxon>Eubacteriales</taxon>
        <taxon>Oscillospiraceae</taxon>
        <taxon>Bittarella (ex Durand et al. 2017)</taxon>
    </lineage>
</organism>
<evidence type="ECO:0000256" key="1">
    <source>
        <dbReference type="ARBA" id="ARBA00023125"/>
    </source>
</evidence>